<sequence>MFFSRDSPLSIPTLRTPPSTLKMPSTSKKQDLMAPITLAIIAQLVAILSLSKTTVICLPPEITQLLADIVTVPFVCNIPISTCFNGHQSQLADCLPALAYTCRGLYNMCTDAFFSKNNFVFGTDAYRALAIRGVVVNIARQLRRNFGANRLLIHHLVIVRVTAEDDRFGFIDMFDSDITTNLLCRHVISLLSTNCKITTRRQLRIQSVRIIVKLVRDQLLPLCRVVAYDRPESWTCDLAYVTSASP</sequence>
<dbReference type="GeneID" id="54564688"/>
<dbReference type="AlphaFoldDB" id="A0A6A6CYW8"/>
<keyword evidence="3" id="KW-1185">Reference proteome</keyword>
<dbReference type="RefSeq" id="XP_033673170.1">
    <property type="nucleotide sequence ID" value="XM_033811416.1"/>
</dbReference>
<dbReference type="EMBL" id="ML993581">
    <property type="protein sequence ID" value="KAF2172281.1"/>
    <property type="molecule type" value="Genomic_DNA"/>
</dbReference>
<proteinExistence type="predicted"/>
<evidence type="ECO:0000256" key="1">
    <source>
        <dbReference type="SAM" id="MobiDB-lite"/>
    </source>
</evidence>
<evidence type="ECO:0000313" key="2">
    <source>
        <dbReference type="EMBL" id="KAF2172281.1"/>
    </source>
</evidence>
<feature type="region of interest" description="Disordered" evidence="1">
    <location>
        <begin position="1"/>
        <end position="26"/>
    </location>
</feature>
<protein>
    <submittedName>
        <fullName evidence="2">Uncharacterized protein</fullName>
    </submittedName>
</protein>
<reference evidence="2" key="1">
    <citation type="journal article" date="2020" name="Stud. Mycol.">
        <title>101 Dothideomycetes genomes: a test case for predicting lifestyles and emergence of pathogens.</title>
        <authorList>
            <person name="Haridas S."/>
            <person name="Albert R."/>
            <person name="Binder M."/>
            <person name="Bloem J."/>
            <person name="Labutti K."/>
            <person name="Salamov A."/>
            <person name="Andreopoulos B."/>
            <person name="Baker S."/>
            <person name="Barry K."/>
            <person name="Bills G."/>
            <person name="Bluhm B."/>
            <person name="Cannon C."/>
            <person name="Castanera R."/>
            <person name="Culley D."/>
            <person name="Daum C."/>
            <person name="Ezra D."/>
            <person name="Gonzalez J."/>
            <person name="Henrissat B."/>
            <person name="Kuo A."/>
            <person name="Liang C."/>
            <person name="Lipzen A."/>
            <person name="Lutzoni F."/>
            <person name="Magnuson J."/>
            <person name="Mondo S."/>
            <person name="Nolan M."/>
            <person name="Ohm R."/>
            <person name="Pangilinan J."/>
            <person name="Park H.-J."/>
            <person name="Ramirez L."/>
            <person name="Alfaro M."/>
            <person name="Sun H."/>
            <person name="Tritt A."/>
            <person name="Yoshinaga Y."/>
            <person name="Zwiers L.-H."/>
            <person name="Turgeon B."/>
            <person name="Goodwin S."/>
            <person name="Spatafora J."/>
            <person name="Crous P."/>
            <person name="Grigoriev I."/>
        </authorList>
    </citation>
    <scope>NUCLEOTIDE SEQUENCE</scope>
    <source>
        <strain evidence="2">ATCC 36951</strain>
    </source>
</reference>
<dbReference type="Proteomes" id="UP000799537">
    <property type="component" value="Unassembled WGS sequence"/>
</dbReference>
<gene>
    <name evidence="2" type="ORF">M409DRAFT_50001</name>
</gene>
<feature type="compositionally biased region" description="Polar residues" evidence="1">
    <location>
        <begin position="16"/>
        <end position="26"/>
    </location>
</feature>
<evidence type="ECO:0000313" key="3">
    <source>
        <dbReference type="Proteomes" id="UP000799537"/>
    </source>
</evidence>
<name>A0A6A6CYW8_ZASCE</name>
<organism evidence="2 3">
    <name type="scientific">Zasmidium cellare ATCC 36951</name>
    <dbReference type="NCBI Taxonomy" id="1080233"/>
    <lineage>
        <taxon>Eukaryota</taxon>
        <taxon>Fungi</taxon>
        <taxon>Dikarya</taxon>
        <taxon>Ascomycota</taxon>
        <taxon>Pezizomycotina</taxon>
        <taxon>Dothideomycetes</taxon>
        <taxon>Dothideomycetidae</taxon>
        <taxon>Mycosphaerellales</taxon>
        <taxon>Mycosphaerellaceae</taxon>
        <taxon>Zasmidium</taxon>
    </lineage>
</organism>
<accession>A0A6A6CYW8</accession>